<proteinExistence type="predicted"/>
<dbReference type="SFLD" id="SFLDS00029">
    <property type="entry name" value="Radical_SAM"/>
    <property type="match status" value="1"/>
</dbReference>
<keyword evidence="8" id="KW-1185">Reference proteome</keyword>
<dbReference type="Pfam" id="PF13186">
    <property type="entry name" value="SPASM"/>
    <property type="match status" value="1"/>
</dbReference>
<protein>
    <recommendedName>
        <fullName evidence="6">Radical SAM core domain-containing protein</fullName>
    </recommendedName>
</protein>
<dbReference type="PROSITE" id="PS51918">
    <property type="entry name" value="RADICAL_SAM"/>
    <property type="match status" value="1"/>
</dbReference>
<feature type="domain" description="Radical SAM core" evidence="6">
    <location>
        <begin position="103"/>
        <end position="335"/>
    </location>
</feature>
<dbReference type="GO" id="GO:0016491">
    <property type="term" value="F:oxidoreductase activity"/>
    <property type="evidence" value="ECO:0007669"/>
    <property type="project" value="InterPro"/>
</dbReference>
<evidence type="ECO:0000313" key="7">
    <source>
        <dbReference type="EMBL" id="SJZ41182.1"/>
    </source>
</evidence>
<dbReference type="InterPro" id="IPR023867">
    <property type="entry name" value="Sulphatase_maturase_rSAM"/>
</dbReference>
<organism evidence="7 8">
    <name type="scientific">Eubacterium ruminantium</name>
    <dbReference type="NCBI Taxonomy" id="42322"/>
    <lineage>
        <taxon>Bacteria</taxon>
        <taxon>Bacillati</taxon>
        <taxon>Bacillota</taxon>
        <taxon>Clostridia</taxon>
        <taxon>Eubacteriales</taxon>
        <taxon>Eubacteriaceae</taxon>
        <taxon>Eubacterium</taxon>
    </lineage>
</organism>
<dbReference type="Gene3D" id="3.20.20.70">
    <property type="entry name" value="Aldolase class I"/>
    <property type="match status" value="1"/>
</dbReference>
<dbReference type="NCBIfam" id="TIGR04085">
    <property type="entry name" value="rSAM_more_4Fe4S"/>
    <property type="match status" value="1"/>
</dbReference>
<reference evidence="7 8" key="1">
    <citation type="submission" date="2017-02" db="EMBL/GenBank/DDBJ databases">
        <authorList>
            <person name="Peterson S.W."/>
        </authorList>
    </citation>
    <scope>NUCLEOTIDE SEQUENCE [LARGE SCALE GENOMIC DNA]</scope>
    <source>
        <strain evidence="7 8">ATCC 17233</strain>
    </source>
</reference>
<evidence type="ECO:0000259" key="6">
    <source>
        <dbReference type="PROSITE" id="PS51918"/>
    </source>
</evidence>
<dbReference type="InterPro" id="IPR024025">
    <property type="entry name" value="SCIFF_rSAM_maturase"/>
</dbReference>
<keyword evidence="3" id="KW-0479">Metal-binding</keyword>
<dbReference type="Proteomes" id="UP000189857">
    <property type="component" value="Unassembled WGS sequence"/>
</dbReference>
<dbReference type="SFLD" id="SFLDG01067">
    <property type="entry name" value="SPASM/twitch_domain_containing"/>
    <property type="match status" value="1"/>
</dbReference>
<dbReference type="CDD" id="cd01335">
    <property type="entry name" value="Radical_SAM"/>
    <property type="match status" value="1"/>
</dbReference>
<dbReference type="InterPro" id="IPR058240">
    <property type="entry name" value="rSAM_sf"/>
</dbReference>
<keyword evidence="4" id="KW-0408">Iron</keyword>
<evidence type="ECO:0000256" key="4">
    <source>
        <dbReference type="ARBA" id="ARBA00023004"/>
    </source>
</evidence>
<evidence type="ECO:0000313" key="8">
    <source>
        <dbReference type="Proteomes" id="UP000189857"/>
    </source>
</evidence>
<dbReference type="Pfam" id="PF04055">
    <property type="entry name" value="Radical_SAM"/>
    <property type="match status" value="1"/>
</dbReference>
<keyword evidence="5" id="KW-0411">Iron-sulfur</keyword>
<evidence type="ECO:0000256" key="1">
    <source>
        <dbReference type="ARBA" id="ARBA00001966"/>
    </source>
</evidence>
<dbReference type="SFLD" id="SFLDG01386">
    <property type="entry name" value="main_SPASM_domain-containing"/>
    <property type="match status" value="1"/>
</dbReference>
<dbReference type="NCBIfam" id="TIGR03974">
    <property type="entry name" value="rSAM_six_Cys"/>
    <property type="match status" value="1"/>
</dbReference>
<dbReference type="EMBL" id="FUXA01000004">
    <property type="protein sequence ID" value="SJZ41182.1"/>
    <property type="molecule type" value="Genomic_DNA"/>
</dbReference>
<dbReference type="RefSeq" id="WP_078786022.1">
    <property type="nucleotide sequence ID" value="NZ_FMTO01000003.1"/>
</dbReference>
<dbReference type="PANTHER" id="PTHR43273:SF8">
    <property type="entry name" value="RADICAL SAM DOMAIN PROTEIN"/>
    <property type="match status" value="1"/>
</dbReference>
<dbReference type="InterPro" id="IPR023885">
    <property type="entry name" value="4Fe4S-binding_SPASM_dom"/>
</dbReference>
<accession>A0A1T4KFH5</accession>
<evidence type="ECO:0000256" key="3">
    <source>
        <dbReference type="ARBA" id="ARBA00022723"/>
    </source>
</evidence>
<dbReference type="InterPro" id="IPR007197">
    <property type="entry name" value="rSAM"/>
</dbReference>
<gene>
    <name evidence="7" type="ORF">SAMN02745110_00346</name>
</gene>
<dbReference type="GO" id="GO:0051536">
    <property type="term" value="F:iron-sulfur cluster binding"/>
    <property type="evidence" value="ECO:0007669"/>
    <property type="project" value="UniProtKB-KW"/>
</dbReference>
<sequence>MVHQFKNNGYNIVLDVCSGSVHVVDDLVYDIIELYQGRSKDEVVNDILSNGRSYVFSEKAVSDEDKKAEVAEAYDSVKMLADEGQLFTEDVYKNLIIDFKKRQTVVKALCLNVSHDCNLACKYCFAGQGEYNGPKEIMSLEVGKKALDFLIENSGNRKNLEVDFFGGEPLMNYEVVKQLVEYGRTREKETGKKFRFTLTTNGVLLNDDVLEFANKELVNVVLSIDGRRNVHDFMRPTRNGKGSYDIIMPKYKRFKEGRKGQYYVRGTFTHNNIDFCQDVINLIDEGFDEVSMEPVVAAPSEDYAITEEDVPKICEQYDMLAKELLKRYEEGRPVNFFHFMIDLEGGPCVYKRLSGCGSGTEYLAVTPSGDLYPCHQFVGNADFLLGNVYEGIKRTEMVEDFKLCNVYAKDKCKDCFARFYCSGGCAANAYQFHGNILDAYDIGCKLEQKRIECALMMKAAMAEIDAAKGWGTNGSGSNNASCAPDNCSDVDDCDSGNNCDSPEAYTYSMR</sequence>
<evidence type="ECO:0000256" key="5">
    <source>
        <dbReference type="ARBA" id="ARBA00023014"/>
    </source>
</evidence>
<dbReference type="OrthoDB" id="9808591at2"/>
<dbReference type="InterPro" id="IPR013785">
    <property type="entry name" value="Aldolase_TIM"/>
</dbReference>
<dbReference type="GO" id="GO:0046872">
    <property type="term" value="F:metal ion binding"/>
    <property type="evidence" value="ECO:0007669"/>
    <property type="project" value="UniProtKB-KW"/>
</dbReference>
<comment type="cofactor">
    <cofactor evidence="1">
        <name>[4Fe-4S] cluster</name>
        <dbReference type="ChEBI" id="CHEBI:49883"/>
    </cofactor>
</comment>
<dbReference type="PANTHER" id="PTHR43273">
    <property type="entry name" value="ANAEROBIC SULFATASE-MATURATING ENZYME HOMOLOG ASLB-RELATED"/>
    <property type="match status" value="1"/>
</dbReference>
<keyword evidence="2" id="KW-0949">S-adenosyl-L-methionine</keyword>
<dbReference type="CDD" id="cd21124">
    <property type="entry name" value="SPASM_CteB-like"/>
    <property type="match status" value="1"/>
</dbReference>
<name>A0A1T4KFH5_9FIRM</name>
<dbReference type="SUPFAM" id="SSF102114">
    <property type="entry name" value="Radical SAM enzymes"/>
    <property type="match status" value="1"/>
</dbReference>
<dbReference type="InterPro" id="IPR047602">
    <property type="entry name" value="SPASM_CteB-like"/>
</dbReference>
<evidence type="ECO:0000256" key="2">
    <source>
        <dbReference type="ARBA" id="ARBA00022691"/>
    </source>
</evidence>
<dbReference type="AlphaFoldDB" id="A0A1T4KFH5"/>
<dbReference type="SFLD" id="SFLDG01384">
    <property type="entry name" value="thioether_bond_formation_requi"/>
    <property type="match status" value="1"/>
</dbReference>